<dbReference type="CDD" id="cd03213">
    <property type="entry name" value="ABCG_EPDR"/>
    <property type="match status" value="1"/>
</dbReference>
<dbReference type="Gene3D" id="3.40.50.300">
    <property type="entry name" value="P-loop containing nucleotide triphosphate hydrolases"/>
    <property type="match status" value="1"/>
</dbReference>
<dbReference type="Gramene" id="CDF34030">
    <property type="protein sequence ID" value="CDF34030"/>
    <property type="gene ID" value="CHC_T00002695001"/>
</dbReference>
<organism evidence="11 12">
    <name type="scientific">Chondrus crispus</name>
    <name type="common">Carrageen Irish moss</name>
    <name type="synonym">Polymorpha crispa</name>
    <dbReference type="NCBI Taxonomy" id="2769"/>
    <lineage>
        <taxon>Eukaryota</taxon>
        <taxon>Rhodophyta</taxon>
        <taxon>Florideophyceae</taxon>
        <taxon>Rhodymeniophycidae</taxon>
        <taxon>Gigartinales</taxon>
        <taxon>Gigartinaceae</taxon>
        <taxon>Chondrus</taxon>
    </lineage>
</organism>
<evidence type="ECO:0000256" key="5">
    <source>
        <dbReference type="ARBA" id="ARBA00022741"/>
    </source>
</evidence>
<protein>
    <recommendedName>
        <fullName evidence="2">Probable ATP-dependent transporter ycf16</fullName>
    </recommendedName>
</protein>
<evidence type="ECO:0000259" key="10">
    <source>
        <dbReference type="PROSITE" id="PS50893"/>
    </source>
</evidence>
<dbReference type="InterPro" id="IPR027417">
    <property type="entry name" value="P-loop_NTPase"/>
</dbReference>
<dbReference type="STRING" id="2769.R7Q994"/>
<dbReference type="GO" id="GO:0016887">
    <property type="term" value="F:ATP hydrolysis activity"/>
    <property type="evidence" value="ECO:0007669"/>
    <property type="project" value="InterPro"/>
</dbReference>
<keyword evidence="3" id="KW-0813">Transport</keyword>
<feature type="transmembrane region" description="Helical" evidence="9">
    <location>
        <begin position="467"/>
        <end position="492"/>
    </location>
</feature>
<dbReference type="Proteomes" id="UP000012073">
    <property type="component" value="Unassembled WGS sequence"/>
</dbReference>
<keyword evidence="5" id="KW-0547">Nucleotide-binding</keyword>
<dbReference type="GO" id="GO:0005886">
    <property type="term" value="C:plasma membrane"/>
    <property type="evidence" value="ECO:0007669"/>
    <property type="project" value="TreeGrafter"/>
</dbReference>
<accession>R7Q994</accession>
<dbReference type="PANTHER" id="PTHR48041:SF63">
    <property type="entry name" value="EARLY GENE AT 23, ISOFORM C"/>
    <property type="match status" value="1"/>
</dbReference>
<evidence type="ECO:0000256" key="1">
    <source>
        <dbReference type="ARBA" id="ARBA00004141"/>
    </source>
</evidence>
<dbReference type="AlphaFoldDB" id="R7Q994"/>
<keyword evidence="12" id="KW-1185">Reference proteome</keyword>
<keyword evidence="8 9" id="KW-0472">Membrane</keyword>
<evidence type="ECO:0000256" key="9">
    <source>
        <dbReference type="SAM" id="Phobius"/>
    </source>
</evidence>
<evidence type="ECO:0000256" key="7">
    <source>
        <dbReference type="ARBA" id="ARBA00022989"/>
    </source>
</evidence>
<evidence type="ECO:0000256" key="6">
    <source>
        <dbReference type="ARBA" id="ARBA00022840"/>
    </source>
</evidence>
<sequence length="599" mass="67563">MSARPPPVDVRFTNVTYSIPSTVKPLSRKRTPPTPILRGVSAYVRAGESLAILGPSGSGKTSLLNVLAARTEHPLEAGTVRFAGRRRVPRTKRHIGYVMQDDVFFSKLTVRETLQFTADIRLPDTVSKHDKRAAVDDVMHSLRLTKCQHTRIGDQQFDKGISGGERKRVNIANELLHSPSLLLADECTSGLDSSSAYTVINLLRQLCEEGRTVIATIHQPSSQMFALFDHILLLAAGRVAYFGPPAKVVEYFQGIGFPFPTHAYNPADYILELVIDDRTDPCQPDIPSVQQRILTAWETDGPQRMADRHLIDMQARSDDEHAPPGNLPQVSPDKYPTNWFSQVFVLGQRALRQKRGVLLEPIYIAQLVLVAFIVSMCWFRIDAREGTIEDRLGVLSFMPIFWAFYSTFNALFAFPAEKQILNKDRAGGSYRLSAYYFAKTMIETPADTVYPLFFAAATYFIVGLNPFFLSFLLFTIVLVLNVLTAQSVGLFISAVVMDVRHAQIVGSIWVLTSMLTAGYYIDPDNVPPFVLPFRVLSFIKVRCIQLYLFTARPNSLIVYYQSPSKFFFFFWNNSFCPILDVVWCLQRLFHFLKPFVSTP</sequence>
<dbReference type="GO" id="GO:0140359">
    <property type="term" value="F:ABC-type transporter activity"/>
    <property type="evidence" value="ECO:0007669"/>
    <property type="project" value="InterPro"/>
</dbReference>
<feature type="transmembrane region" description="Helical" evidence="9">
    <location>
        <begin position="393"/>
        <end position="414"/>
    </location>
</feature>
<dbReference type="SUPFAM" id="SSF52540">
    <property type="entry name" value="P-loop containing nucleoside triphosphate hydrolases"/>
    <property type="match status" value="1"/>
</dbReference>
<keyword evidence="4 9" id="KW-0812">Transmembrane</keyword>
<proteinExistence type="predicted"/>
<dbReference type="InterPro" id="IPR003439">
    <property type="entry name" value="ABC_transporter-like_ATP-bd"/>
</dbReference>
<dbReference type="Pfam" id="PF01061">
    <property type="entry name" value="ABC2_membrane"/>
    <property type="match status" value="1"/>
</dbReference>
<evidence type="ECO:0000313" key="12">
    <source>
        <dbReference type="Proteomes" id="UP000012073"/>
    </source>
</evidence>
<dbReference type="PhylomeDB" id="R7Q994"/>
<name>R7Q994_CHOCR</name>
<evidence type="ECO:0000313" key="11">
    <source>
        <dbReference type="EMBL" id="CDF34030.1"/>
    </source>
</evidence>
<dbReference type="InterPro" id="IPR013525">
    <property type="entry name" value="ABC2_TM"/>
</dbReference>
<dbReference type="InterPro" id="IPR043926">
    <property type="entry name" value="ABCG_dom"/>
</dbReference>
<evidence type="ECO:0000256" key="4">
    <source>
        <dbReference type="ARBA" id="ARBA00022692"/>
    </source>
</evidence>
<dbReference type="InterPro" id="IPR003593">
    <property type="entry name" value="AAA+_ATPase"/>
</dbReference>
<dbReference type="Pfam" id="PF19055">
    <property type="entry name" value="ABC2_membrane_7"/>
    <property type="match status" value="1"/>
</dbReference>
<feature type="transmembrane region" description="Helical" evidence="9">
    <location>
        <begin position="362"/>
        <end position="381"/>
    </location>
</feature>
<dbReference type="PROSITE" id="PS00211">
    <property type="entry name" value="ABC_TRANSPORTER_1"/>
    <property type="match status" value="1"/>
</dbReference>
<dbReference type="PANTHER" id="PTHR48041">
    <property type="entry name" value="ABC TRANSPORTER G FAMILY MEMBER 28"/>
    <property type="match status" value="1"/>
</dbReference>
<gene>
    <name evidence="11" type="ORF">CHC_T00002695001</name>
</gene>
<dbReference type="RefSeq" id="XP_005713849.1">
    <property type="nucleotide sequence ID" value="XM_005713792.1"/>
</dbReference>
<dbReference type="PROSITE" id="PS50893">
    <property type="entry name" value="ABC_TRANSPORTER_2"/>
    <property type="match status" value="1"/>
</dbReference>
<keyword evidence="7 9" id="KW-1133">Transmembrane helix</keyword>
<feature type="domain" description="ABC transporter" evidence="10">
    <location>
        <begin position="10"/>
        <end position="261"/>
    </location>
</feature>
<dbReference type="OMA" id="NMQIVEF"/>
<dbReference type="GeneID" id="17321566"/>
<feature type="transmembrane region" description="Helical" evidence="9">
    <location>
        <begin position="566"/>
        <end position="585"/>
    </location>
</feature>
<dbReference type="GO" id="GO:0005524">
    <property type="term" value="F:ATP binding"/>
    <property type="evidence" value="ECO:0007669"/>
    <property type="project" value="UniProtKB-KW"/>
</dbReference>
<dbReference type="InterPro" id="IPR017871">
    <property type="entry name" value="ABC_transporter-like_CS"/>
</dbReference>
<dbReference type="OrthoDB" id="66620at2759"/>
<evidence type="ECO:0000256" key="2">
    <source>
        <dbReference type="ARBA" id="ARBA00014334"/>
    </source>
</evidence>
<evidence type="ECO:0000256" key="3">
    <source>
        <dbReference type="ARBA" id="ARBA00022448"/>
    </source>
</evidence>
<evidence type="ECO:0000256" key="8">
    <source>
        <dbReference type="ARBA" id="ARBA00023136"/>
    </source>
</evidence>
<reference evidence="12" key="1">
    <citation type="journal article" date="2013" name="Proc. Natl. Acad. Sci. U.S.A.">
        <title>Genome structure and metabolic features in the red seaweed Chondrus crispus shed light on evolution of the Archaeplastida.</title>
        <authorList>
            <person name="Collen J."/>
            <person name="Porcel B."/>
            <person name="Carre W."/>
            <person name="Ball S.G."/>
            <person name="Chaparro C."/>
            <person name="Tonon T."/>
            <person name="Barbeyron T."/>
            <person name="Michel G."/>
            <person name="Noel B."/>
            <person name="Valentin K."/>
            <person name="Elias M."/>
            <person name="Artiguenave F."/>
            <person name="Arun A."/>
            <person name="Aury J.M."/>
            <person name="Barbosa-Neto J.F."/>
            <person name="Bothwell J.H."/>
            <person name="Bouget F.Y."/>
            <person name="Brillet L."/>
            <person name="Cabello-Hurtado F."/>
            <person name="Capella-Gutierrez S."/>
            <person name="Charrier B."/>
            <person name="Cladiere L."/>
            <person name="Cock J.M."/>
            <person name="Coelho S.M."/>
            <person name="Colleoni C."/>
            <person name="Czjzek M."/>
            <person name="Da Silva C."/>
            <person name="Delage L."/>
            <person name="Denoeud F."/>
            <person name="Deschamps P."/>
            <person name="Dittami S.M."/>
            <person name="Gabaldon T."/>
            <person name="Gachon C.M."/>
            <person name="Groisillier A."/>
            <person name="Herve C."/>
            <person name="Jabbari K."/>
            <person name="Katinka M."/>
            <person name="Kloareg B."/>
            <person name="Kowalczyk N."/>
            <person name="Labadie K."/>
            <person name="Leblanc C."/>
            <person name="Lopez P.J."/>
            <person name="McLachlan D.H."/>
            <person name="Meslet-Cladiere L."/>
            <person name="Moustafa A."/>
            <person name="Nehr Z."/>
            <person name="Nyvall Collen P."/>
            <person name="Panaud O."/>
            <person name="Partensky F."/>
            <person name="Poulain J."/>
            <person name="Rensing S.A."/>
            <person name="Rousvoal S."/>
            <person name="Samson G."/>
            <person name="Symeonidi A."/>
            <person name="Weissenbach J."/>
            <person name="Zambounis A."/>
            <person name="Wincker P."/>
            <person name="Boyen C."/>
        </authorList>
    </citation>
    <scope>NUCLEOTIDE SEQUENCE [LARGE SCALE GENOMIC DNA]</scope>
    <source>
        <strain evidence="12">cv. Stackhouse</strain>
    </source>
</reference>
<dbReference type="InterPro" id="IPR050352">
    <property type="entry name" value="ABCG_transporters"/>
</dbReference>
<comment type="subcellular location">
    <subcellularLocation>
        <location evidence="1">Membrane</location>
        <topology evidence="1">Multi-pass membrane protein</topology>
    </subcellularLocation>
</comment>
<dbReference type="Pfam" id="PF00005">
    <property type="entry name" value="ABC_tran"/>
    <property type="match status" value="1"/>
</dbReference>
<dbReference type="EMBL" id="HG001669">
    <property type="protein sequence ID" value="CDF34030.1"/>
    <property type="molecule type" value="Genomic_DNA"/>
</dbReference>
<feature type="transmembrane region" description="Helical" evidence="9">
    <location>
        <begin position="504"/>
        <end position="521"/>
    </location>
</feature>
<dbReference type="KEGG" id="ccp:CHC_T00002695001"/>
<dbReference type="SMART" id="SM00382">
    <property type="entry name" value="AAA"/>
    <property type="match status" value="1"/>
</dbReference>
<keyword evidence="6" id="KW-0067">ATP-binding</keyword>